<organism evidence="1 2">
    <name type="scientific">Adonisia turfae CCMR0082</name>
    <dbReference type="NCBI Taxonomy" id="2304604"/>
    <lineage>
        <taxon>Bacteria</taxon>
        <taxon>Bacillati</taxon>
        <taxon>Cyanobacteriota</taxon>
        <taxon>Adonisia</taxon>
        <taxon>Adonisia turfae</taxon>
    </lineage>
</organism>
<sequence length="164" mass="18436">MMIAPIVDALNDIQVVNLSEYPEIVLRASEDDNFQKIEKYINSVGFSTKSNSFLARSNTLLDQKPLRGYTFIQEYTKPESDEKAVITYTIHRDNSATAESSIAKNEEPYCWVSIGDDGDVQITKRTFLLKVQTSVLKILAPIAFNMVALASRVANLLEKGNREQ</sequence>
<accession>A0A6M0SJK0</accession>
<proteinExistence type="predicted"/>
<dbReference type="EMBL" id="QZCE01000019">
    <property type="protein sequence ID" value="NEZ68416.1"/>
    <property type="molecule type" value="Genomic_DNA"/>
</dbReference>
<dbReference type="AlphaFoldDB" id="A0A6M0SJK0"/>
<protein>
    <submittedName>
        <fullName evidence="1">Uncharacterized protein</fullName>
    </submittedName>
</protein>
<comment type="caution">
    <text evidence="1">The sequence shown here is derived from an EMBL/GenBank/DDBJ whole genome shotgun (WGS) entry which is preliminary data.</text>
</comment>
<evidence type="ECO:0000313" key="2">
    <source>
        <dbReference type="Proteomes" id="UP000473574"/>
    </source>
</evidence>
<gene>
    <name evidence="1" type="ORF">D0962_37840</name>
</gene>
<evidence type="ECO:0000313" key="1">
    <source>
        <dbReference type="EMBL" id="NEZ68416.1"/>
    </source>
</evidence>
<name>A0A6M0SJK0_9CYAN</name>
<reference evidence="1 2" key="1">
    <citation type="journal article" date="2020" name="Microb. Ecol.">
        <title>Ecogenomics of the Marine Benthic Filamentous Cyanobacterium Adonisia.</title>
        <authorList>
            <person name="Walter J.M."/>
            <person name="Coutinho F.H."/>
            <person name="Leomil L."/>
            <person name="Hargreaves P.I."/>
            <person name="Campeao M.E."/>
            <person name="Vieira V.V."/>
            <person name="Silva B.S."/>
            <person name="Fistarol G.O."/>
            <person name="Salomon P.S."/>
            <person name="Sawabe T."/>
            <person name="Mino S."/>
            <person name="Hosokawa M."/>
            <person name="Miyashita H."/>
            <person name="Maruyama F."/>
            <person name="van Verk M.C."/>
            <person name="Dutilh B.E."/>
            <person name="Thompson C.C."/>
            <person name="Thompson F.L."/>
        </authorList>
    </citation>
    <scope>NUCLEOTIDE SEQUENCE [LARGE SCALE GENOMIC DNA]</scope>
    <source>
        <strain evidence="1 2">CCMR0082</strain>
    </source>
</reference>
<dbReference type="Proteomes" id="UP000473574">
    <property type="component" value="Unassembled WGS sequence"/>
</dbReference>